<dbReference type="KEGG" id="fil:BN1229_v1_1196"/>
<evidence type="ECO:0000259" key="2">
    <source>
        <dbReference type="Pfam" id="PF04073"/>
    </source>
</evidence>
<dbReference type="InterPro" id="IPR036754">
    <property type="entry name" value="YbaK/aa-tRNA-synt-asso_dom_sf"/>
</dbReference>
<dbReference type="KEGG" id="fiy:BN1229_v1_1194"/>
<keyword evidence="3" id="KW-0436">Ligase</keyword>
<organism evidence="3 4">
    <name type="scientific">Candidatus Filomicrobium marinum</name>
    <dbReference type="NCBI Taxonomy" id="1608628"/>
    <lineage>
        <taxon>Bacteria</taxon>
        <taxon>Pseudomonadati</taxon>
        <taxon>Pseudomonadota</taxon>
        <taxon>Alphaproteobacteria</taxon>
        <taxon>Hyphomicrobiales</taxon>
        <taxon>Hyphomicrobiaceae</taxon>
        <taxon>Filomicrobium</taxon>
    </lineage>
</organism>
<protein>
    <submittedName>
        <fullName evidence="3">YbaK/prolyl-tRNA synthetase associated region</fullName>
    </submittedName>
</protein>
<evidence type="ECO:0000313" key="4">
    <source>
        <dbReference type="Proteomes" id="UP000033187"/>
    </source>
</evidence>
<dbReference type="CDD" id="cd04335">
    <property type="entry name" value="PrdX_deacylase"/>
    <property type="match status" value="1"/>
</dbReference>
<dbReference type="FunFam" id="3.90.960.10:FF:000005">
    <property type="entry name" value="Putative prolyl-tRNA synthetase"/>
    <property type="match status" value="1"/>
</dbReference>
<dbReference type="Proteomes" id="UP000033187">
    <property type="component" value="Chromosome 1"/>
</dbReference>
<dbReference type="Pfam" id="PF04073">
    <property type="entry name" value="tRNA_edit"/>
    <property type="match status" value="1"/>
</dbReference>
<dbReference type="GO" id="GO:0004812">
    <property type="term" value="F:aminoacyl-tRNA ligase activity"/>
    <property type="evidence" value="ECO:0007669"/>
    <property type="project" value="UniProtKB-KW"/>
</dbReference>
<dbReference type="SUPFAM" id="SSF55826">
    <property type="entry name" value="YbaK/ProRS associated domain"/>
    <property type="match status" value="1"/>
</dbReference>
<dbReference type="InterPro" id="IPR040285">
    <property type="entry name" value="ProX/PRXD1"/>
</dbReference>
<dbReference type="AlphaFoldDB" id="A0A0D6JDR2"/>
<dbReference type="Gene3D" id="3.90.960.10">
    <property type="entry name" value="YbaK/aminoacyl-tRNA synthetase-associated domain"/>
    <property type="match status" value="1"/>
</dbReference>
<comment type="similarity">
    <text evidence="1">Belongs to the PRORSD1 family.</text>
</comment>
<dbReference type="InterPro" id="IPR007214">
    <property type="entry name" value="YbaK/aa-tRNA-synth-assoc-dom"/>
</dbReference>
<gene>
    <name evidence="3" type="ORF">YBN1229_v1_1194</name>
</gene>
<proteinExistence type="inferred from homology"/>
<evidence type="ECO:0000313" key="3">
    <source>
        <dbReference type="EMBL" id="CPR17310.1"/>
    </source>
</evidence>
<keyword evidence="3" id="KW-0030">Aminoacyl-tRNA synthetase</keyword>
<dbReference type="PANTHER" id="PTHR31423:SF3">
    <property type="entry name" value="PROLYL-TRNA SYNTHETASE ASSOCIATED DOMAIN-CONTAINING PROTEIN 1-RELATED"/>
    <property type="match status" value="1"/>
</dbReference>
<reference evidence="4" key="1">
    <citation type="submission" date="2015-02" db="EMBL/GenBank/DDBJ databases">
        <authorList>
            <person name="Chooi Y.-H."/>
        </authorList>
    </citation>
    <scope>NUCLEOTIDE SEQUENCE [LARGE SCALE GENOMIC DNA]</scope>
    <source>
        <strain evidence="4">strain Y</strain>
    </source>
</reference>
<name>A0A0D6JDR2_9HYPH</name>
<dbReference type="PANTHER" id="PTHR31423">
    <property type="entry name" value="YBAK DOMAIN-CONTAINING PROTEIN"/>
    <property type="match status" value="1"/>
</dbReference>
<accession>A0A0D6JDR2</accession>
<dbReference type="EMBL" id="LN829119">
    <property type="protein sequence ID" value="CPR17310.1"/>
    <property type="molecule type" value="Genomic_DNA"/>
</dbReference>
<feature type="domain" description="YbaK/aminoacyl-tRNA synthetase-associated" evidence="2">
    <location>
        <begin position="52"/>
        <end position="177"/>
    </location>
</feature>
<keyword evidence="4" id="KW-1185">Reference proteome</keyword>
<evidence type="ECO:0000256" key="1">
    <source>
        <dbReference type="ARBA" id="ARBA00010201"/>
    </source>
</evidence>
<sequence length="195" mass="21291">MGLRPVFTPLDTRLERKPCPTMTIDAASPPATRQELFNRLAELDIRVQTIEHPAVFTVAESEALERDIAGGHTKNLFLKDAKGRLFLIIAHAQTGIDLKSLHKRLGAARFSFGKADLMKTVLGVSPGSVTAFALINDPTGRVSVVIDQALMEFDTINCHPLENTATTSIAREDLLRFIRACGHTPSVTDLTSTVE</sequence>
<dbReference type="GO" id="GO:0002161">
    <property type="term" value="F:aminoacyl-tRNA deacylase activity"/>
    <property type="evidence" value="ECO:0007669"/>
    <property type="project" value="InterPro"/>
</dbReference>